<sequence length="63" mass="7227">MINDRLSQARTSVHDFQSTKLRPWNAYNLLYIICMHVQPASYIVGKNDISTRFITSGLDVLTL</sequence>
<accession>A0A381V5L7</accession>
<name>A0A381V5L7_9ZZZZ</name>
<organism evidence="1">
    <name type="scientific">marine metagenome</name>
    <dbReference type="NCBI Taxonomy" id="408172"/>
    <lineage>
        <taxon>unclassified sequences</taxon>
        <taxon>metagenomes</taxon>
        <taxon>ecological metagenomes</taxon>
    </lineage>
</organism>
<evidence type="ECO:0000313" key="1">
    <source>
        <dbReference type="EMBL" id="SVA35676.1"/>
    </source>
</evidence>
<protein>
    <submittedName>
        <fullName evidence="1">Uncharacterized protein</fullName>
    </submittedName>
</protein>
<dbReference type="EMBL" id="UINC01007921">
    <property type="protein sequence ID" value="SVA35676.1"/>
    <property type="molecule type" value="Genomic_DNA"/>
</dbReference>
<gene>
    <name evidence="1" type="ORF">METZ01_LOCUS88530</name>
</gene>
<dbReference type="AlphaFoldDB" id="A0A381V5L7"/>
<reference evidence="1" key="1">
    <citation type="submission" date="2018-05" db="EMBL/GenBank/DDBJ databases">
        <authorList>
            <person name="Lanie J.A."/>
            <person name="Ng W.-L."/>
            <person name="Kazmierczak K.M."/>
            <person name="Andrzejewski T.M."/>
            <person name="Davidsen T.M."/>
            <person name="Wayne K.J."/>
            <person name="Tettelin H."/>
            <person name="Glass J.I."/>
            <person name="Rusch D."/>
            <person name="Podicherti R."/>
            <person name="Tsui H.-C.T."/>
            <person name="Winkler M.E."/>
        </authorList>
    </citation>
    <scope>NUCLEOTIDE SEQUENCE</scope>
</reference>
<proteinExistence type="predicted"/>